<evidence type="ECO:0000256" key="8">
    <source>
        <dbReference type="HAMAP-Rule" id="MF_02063"/>
    </source>
</evidence>
<dbReference type="STRING" id="1096995.BJAB07104_00485"/>
<dbReference type="HAMAP" id="MF_02063">
    <property type="entry name" value="GltP_subfam"/>
    <property type="match status" value="1"/>
</dbReference>
<dbReference type="Pfam" id="PF00375">
    <property type="entry name" value="SDF"/>
    <property type="match status" value="1"/>
</dbReference>
<keyword evidence="8" id="KW-0029">Amino-acid transport</keyword>
<dbReference type="PRINTS" id="PR00173">
    <property type="entry name" value="EDTRNSPORT"/>
</dbReference>
<feature type="transmembrane region" description="Helical" evidence="8">
    <location>
        <begin position="160"/>
        <end position="179"/>
    </location>
</feature>
<dbReference type="SUPFAM" id="SSF118215">
    <property type="entry name" value="Proton glutamate symport protein"/>
    <property type="match status" value="1"/>
</dbReference>
<keyword evidence="5 8" id="KW-0769">Symport</keyword>
<proteinExistence type="inferred from homology"/>
<comment type="function">
    <text evidence="8">Catalyzes the proton-dependent transport of glutamate and aspartate.</text>
</comment>
<feature type="transmembrane region" description="Helical" evidence="8">
    <location>
        <begin position="322"/>
        <end position="349"/>
    </location>
</feature>
<protein>
    <recommendedName>
        <fullName evidence="8">Probable proton/glutamate-aspartate symporter</fullName>
    </recommendedName>
</protein>
<feature type="transmembrane region" description="Helical" evidence="8">
    <location>
        <begin position="206"/>
        <end position="228"/>
    </location>
</feature>
<evidence type="ECO:0000256" key="7">
    <source>
        <dbReference type="ARBA" id="ARBA00023136"/>
    </source>
</evidence>
<keyword evidence="7 8" id="KW-0472">Membrane</keyword>
<dbReference type="EMBL" id="CP061525">
    <property type="protein sequence ID" value="QNV21391.1"/>
    <property type="molecule type" value="Genomic_DNA"/>
</dbReference>
<dbReference type="EMBL" id="VMBB01000001">
    <property type="protein sequence ID" value="MDR8259057.1"/>
    <property type="molecule type" value="Genomic_DNA"/>
</dbReference>
<dbReference type="GO" id="GO:0006835">
    <property type="term" value="P:dicarboxylic acid transport"/>
    <property type="evidence" value="ECO:0007669"/>
    <property type="project" value="InterPro"/>
</dbReference>
<dbReference type="GO" id="GO:0005280">
    <property type="term" value="F:amino acid:proton symporter activity"/>
    <property type="evidence" value="ECO:0007669"/>
    <property type="project" value="UniProtKB-UniRule"/>
</dbReference>
<keyword evidence="3 8" id="KW-1003">Cell membrane</keyword>
<gene>
    <name evidence="13" type="primary">gltP_1</name>
    <name evidence="8 9" type="synonym">gltP</name>
    <name evidence="11" type="ORF">B9W25_00660</name>
    <name evidence="10" type="ORF">FPK63_00960</name>
    <name evidence="9" type="ORF">FPK87_00960</name>
    <name evidence="12" type="ORF">FQZ18_16945</name>
    <name evidence="13" type="ORF">SAMEA104305318_00174</name>
</gene>
<name>A0A059ZI21_ACIBA</name>
<dbReference type="RefSeq" id="WP_000787678.1">
    <property type="nucleotide sequence ID" value="NZ_AP025531.1"/>
</dbReference>
<dbReference type="Proteomes" id="UP000516419">
    <property type="component" value="Chromosome"/>
</dbReference>
<evidence type="ECO:0000256" key="6">
    <source>
        <dbReference type="ARBA" id="ARBA00022989"/>
    </source>
</evidence>
<dbReference type="AlphaFoldDB" id="A0A059ZI21"/>
<dbReference type="EMBL" id="NEPB01000001">
    <property type="protein sequence ID" value="PRN37766.1"/>
    <property type="molecule type" value="Genomic_DNA"/>
</dbReference>
<dbReference type="Gene3D" id="1.10.3860.10">
    <property type="entry name" value="Sodium:dicarboxylate symporter"/>
    <property type="match status" value="1"/>
</dbReference>
<dbReference type="OMA" id="ICSFVVP"/>
<dbReference type="InterPro" id="IPR036458">
    <property type="entry name" value="Na:dicarbo_symporter_sf"/>
</dbReference>
<dbReference type="Proteomes" id="UP000252694">
    <property type="component" value="Unassembled WGS sequence"/>
</dbReference>
<dbReference type="GO" id="GO:0005886">
    <property type="term" value="C:plasma membrane"/>
    <property type="evidence" value="ECO:0007669"/>
    <property type="project" value="UniProtKB-SubCell"/>
</dbReference>
<sequence>MKNFKFSLAWQILIALILGIVVGAVLHNQPEIKDSIVNNVLTPLGKIFISLIKMIVIPIVFSTLILGIAGVGSTKSLGRLGFKTILYFEIITTIAILVGLFAANIFHPGSGIDMSQLVQTDISQYKHTTEEVQSQSHGIIQTILSLIPTNIISSMAHGEMLPVIFFAVLFGIGLSSLPATTKDPLLNVFHAVSETMFRVTHIIMKYAPVGVFGLIAVTVANFGFASLIPLGKLVVLVYGAILFFALVVLGITAKMFSINIFTLFKILKDELILAYSTASSETVLPRIMQKMEAYGAPKAISSFVIPTGYSFNLDGSTLYQSIAAIFIAQLYGIEMTISQQVILVVTLMITSKGIAGVPGVSFVVLLATLGSVGIPVEGLAFIAGVDRIMDMARTALNVVGNALAVLVISKWEKQYDYEKAAAYEASLK</sequence>
<dbReference type="InterPro" id="IPR034703">
    <property type="entry name" value="GltP"/>
</dbReference>
<keyword evidence="8" id="KW-0997">Cell inner membrane</keyword>
<dbReference type="FunFam" id="1.10.3860.10:FF:000001">
    <property type="entry name" value="C4-dicarboxylate transport protein"/>
    <property type="match status" value="1"/>
</dbReference>
<feature type="transmembrane region" description="Helical" evidence="8">
    <location>
        <begin position="84"/>
        <end position="106"/>
    </location>
</feature>
<reference evidence="13 15" key="2">
    <citation type="submission" date="2018-07" db="EMBL/GenBank/DDBJ databases">
        <authorList>
            <consortium name="Pathogen Informatics"/>
        </authorList>
    </citation>
    <scope>NUCLEOTIDE SEQUENCE [LARGE SCALE GENOMIC DNA]</scope>
    <source>
        <strain evidence="13 15">4300STDY7045823</strain>
    </source>
</reference>
<reference evidence="11 14" key="1">
    <citation type="submission" date="2017-04" db="EMBL/GenBank/DDBJ databases">
        <title>Comparison of Acinetobacter baumannii whole genome sequences from two major hospitals in Kuwait.</title>
        <authorList>
            <person name="Nasser K."/>
            <person name="Habibi N."/>
            <person name="Khan M.W."/>
            <person name="Purohit P."/>
            <person name="Al-Obaid I."/>
            <person name="Dhar R."/>
            <person name="Al-Fouzan W."/>
            <person name="Mustafa A.S."/>
        </authorList>
    </citation>
    <scope>NUCLEOTIDE SEQUENCE [LARGE SCALE GENOMIC DNA]</scope>
    <source>
        <strain evidence="11 14">KUFAR57</strain>
    </source>
</reference>
<evidence type="ECO:0000313" key="10">
    <source>
        <dbReference type="EMBL" id="MDR8429672.1"/>
    </source>
</evidence>
<dbReference type="PANTHER" id="PTHR42865">
    <property type="entry name" value="PROTON/GLUTAMATE-ASPARTATE SYMPORTER"/>
    <property type="match status" value="1"/>
</dbReference>
<evidence type="ECO:0000256" key="5">
    <source>
        <dbReference type="ARBA" id="ARBA00022847"/>
    </source>
</evidence>
<evidence type="ECO:0000313" key="11">
    <source>
        <dbReference type="EMBL" id="PRN37766.1"/>
    </source>
</evidence>
<dbReference type="InterPro" id="IPR001991">
    <property type="entry name" value="Na-dicarboxylate_symporter"/>
</dbReference>
<dbReference type="InterPro" id="IPR018107">
    <property type="entry name" value="Na-dicarboxylate_symporter_CS"/>
</dbReference>
<organism evidence="11 14">
    <name type="scientific">Acinetobacter baumannii</name>
    <dbReference type="NCBI Taxonomy" id="470"/>
    <lineage>
        <taxon>Bacteria</taxon>
        <taxon>Pseudomonadati</taxon>
        <taxon>Pseudomonadota</taxon>
        <taxon>Gammaproteobacteria</taxon>
        <taxon>Moraxellales</taxon>
        <taxon>Moraxellaceae</taxon>
        <taxon>Acinetobacter</taxon>
        <taxon>Acinetobacter calcoaceticus/baumannii complex</taxon>
    </lineage>
</organism>
<evidence type="ECO:0000256" key="3">
    <source>
        <dbReference type="ARBA" id="ARBA00022475"/>
    </source>
</evidence>
<evidence type="ECO:0000256" key="4">
    <source>
        <dbReference type="ARBA" id="ARBA00022692"/>
    </source>
</evidence>
<evidence type="ECO:0000313" key="12">
    <source>
        <dbReference type="EMBL" id="QNV21391.1"/>
    </source>
</evidence>
<evidence type="ECO:0000313" key="14">
    <source>
        <dbReference type="Proteomes" id="UP000237823"/>
    </source>
</evidence>
<feature type="transmembrane region" description="Helical" evidence="8">
    <location>
        <begin position="361"/>
        <end position="383"/>
    </location>
</feature>
<comment type="similarity">
    <text evidence="8">Belongs to the dicarboxylate/amino acid:cation symporter (DAACS) (TC 2.A.23) family. GltP subfamily.</text>
</comment>
<evidence type="ECO:0000256" key="2">
    <source>
        <dbReference type="ARBA" id="ARBA00022448"/>
    </source>
</evidence>
<feature type="transmembrane region" description="Helical" evidence="8">
    <location>
        <begin position="47"/>
        <end position="72"/>
    </location>
</feature>
<dbReference type="PANTHER" id="PTHR42865:SF7">
    <property type="entry name" value="PROTON_GLUTAMATE-ASPARTATE SYMPORTER"/>
    <property type="match status" value="1"/>
</dbReference>
<keyword evidence="2 8" id="KW-0813">Transport</keyword>
<dbReference type="EMBL" id="UFMQ01000001">
    <property type="protein sequence ID" value="SST15567.1"/>
    <property type="molecule type" value="Genomic_DNA"/>
</dbReference>
<dbReference type="PROSITE" id="PS00714">
    <property type="entry name" value="NA_DICARBOXYL_SYMP_2"/>
    <property type="match status" value="1"/>
</dbReference>
<evidence type="ECO:0000313" key="13">
    <source>
        <dbReference type="EMBL" id="SST15567.1"/>
    </source>
</evidence>
<reference evidence="9" key="3">
    <citation type="submission" date="2019-07" db="EMBL/GenBank/DDBJ databases">
        <title>Biological characteristics of mucoid Acinetobacter baumannii from a general hospital in China.</title>
        <authorList>
            <person name="Hua X."/>
            <person name="Yu Y."/>
        </authorList>
    </citation>
    <scope>NUCLEOTIDE SEQUENCE</scope>
    <source>
        <strain evidence="9">N41</strain>
        <strain evidence="10">N8</strain>
    </source>
</reference>
<keyword evidence="4 8" id="KW-0812">Transmembrane</keyword>
<evidence type="ECO:0000313" key="9">
    <source>
        <dbReference type="EMBL" id="MDR8259057.1"/>
    </source>
</evidence>
<reference evidence="12 16" key="4">
    <citation type="submission" date="2020-09" db="EMBL/GenBank/DDBJ databases">
        <title>Carbapenem-Resistant Acinetobacter baumannii devoid of typical resistance factors.</title>
        <authorList>
            <person name="Hoffmann M."/>
            <person name="Luo Y."/>
            <person name="Strain E."/>
            <person name="Rand H."/>
            <person name="Javkar K.G."/>
        </authorList>
    </citation>
    <scope>NUCLEOTIDE SEQUENCE [LARGE SCALE GENOMIC DNA]</scope>
    <source>
        <strain evidence="12 16">CFSAN093705</strain>
    </source>
</reference>
<accession>A0A059ZI21</accession>
<dbReference type="KEGG" id="abw:BL01_13035"/>
<dbReference type="NCBIfam" id="NF008440">
    <property type="entry name" value="PRK11283.1"/>
    <property type="match status" value="1"/>
</dbReference>
<feature type="transmembrane region" description="Helical" evidence="8">
    <location>
        <begin position="234"/>
        <end position="256"/>
    </location>
</feature>
<dbReference type="EMBL" id="VMAF01000001">
    <property type="protein sequence ID" value="MDR8429672.1"/>
    <property type="molecule type" value="Genomic_DNA"/>
</dbReference>
<keyword evidence="6 8" id="KW-1133">Transmembrane helix</keyword>
<dbReference type="Proteomes" id="UP000237823">
    <property type="component" value="Unassembled WGS sequence"/>
</dbReference>
<dbReference type="eggNOG" id="COG1301">
    <property type="taxonomic scope" value="Bacteria"/>
</dbReference>
<evidence type="ECO:0000313" key="16">
    <source>
        <dbReference type="Proteomes" id="UP000516419"/>
    </source>
</evidence>
<evidence type="ECO:0000313" key="15">
    <source>
        <dbReference type="Proteomes" id="UP000252694"/>
    </source>
</evidence>
<comment type="subcellular location">
    <subcellularLocation>
        <location evidence="8">Cell inner membrane</location>
        <topology evidence="8">Multi-pass membrane protein</topology>
    </subcellularLocation>
    <subcellularLocation>
        <location evidence="1">Cell membrane</location>
        <topology evidence="1">Multi-pass membrane protein</topology>
    </subcellularLocation>
</comment>
<evidence type="ECO:0000256" key="1">
    <source>
        <dbReference type="ARBA" id="ARBA00004651"/>
    </source>
</evidence>